<feature type="signal peptide" evidence="1">
    <location>
        <begin position="1"/>
        <end position="19"/>
    </location>
</feature>
<evidence type="ECO:0000256" key="1">
    <source>
        <dbReference type="SAM" id="SignalP"/>
    </source>
</evidence>
<keyword evidence="1" id="KW-0732">Signal</keyword>
<organism evidence="2 3">
    <name type="scientific">Reinekea marinisedimentorum</name>
    <dbReference type="NCBI Taxonomy" id="230495"/>
    <lineage>
        <taxon>Bacteria</taxon>
        <taxon>Pseudomonadati</taxon>
        <taxon>Pseudomonadota</taxon>
        <taxon>Gammaproteobacteria</taxon>
        <taxon>Oceanospirillales</taxon>
        <taxon>Saccharospirillaceae</taxon>
        <taxon>Reinekea</taxon>
    </lineage>
</organism>
<dbReference type="OrthoDB" id="1399014at2"/>
<accession>A0A4R3I801</accession>
<evidence type="ECO:0000313" key="3">
    <source>
        <dbReference type="Proteomes" id="UP000295793"/>
    </source>
</evidence>
<comment type="caution">
    <text evidence="2">The sequence shown here is derived from an EMBL/GenBank/DDBJ whole genome shotgun (WGS) entry which is preliminary data.</text>
</comment>
<dbReference type="AlphaFoldDB" id="A0A4R3I801"/>
<dbReference type="EMBL" id="SLZR01000003">
    <property type="protein sequence ID" value="TCS42372.1"/>
    <property type="molecule type" value="Genomic_DNA"/>
</dbReference>
<proteinExistence type="predicted"/>
<dbReference type="Proteomes" id="UP000295793">
    <property type="component" value="Unassembled WGS sequence"/>
</dbReference>
<gene>
    <name evidence="2" type="ORF">BCF53_10333</name>
</gene>
<feature type="chain" id="PRO_5020196526" evidence="1">
    <location>
        <begin position="20"/>
        <end position="863"/>
    </location>
</feature>
<sequence>MIRRSMMLLAALVSPLVFAETTTISSLEEFIDLMDESNLDIKMVAGTYHIDEAAKSYFEGGDWPANVANEAGEEDVWPGLFDFTGSNNSFDLTGVTFTFDSTIISDMPNAAHGILVELGGENNVWKGFNLEEVPDENGDYGVYSNISGGTILNITGSGHEFSDLTVKARFSRPYGFGSLYGKTGSSSGTLPNVRLGKKTAVFIDDVQDSSFENILIDHSGFGHVLAFNGPIDNVTVDGATLISETRSTDSLRENGIAGADRNGVPFGVRYNSVDLIGSEDNDEFFENFDTDNLDQCQSLSSGDQYAPIQEGYQFTLSEAAFRGYNMDEINSLTIRNAHVIGARSGIALSTAAGAIEVENFTATGIAGHGVPACDGAWNSDNGGEGDATAFGPSSNSVLINAAADSAYATVIELNEGQDNITADIQVLDPENGYFRPSDSTALALISGNQNAVRLWREDNSALEEDLIIKVGHSSNEASELLLCNMTQQAVTLSDTVTDSVIYSVGTVTDYSDGSNTVYQLGSASDEPELCQLIQTGYSRNNSEIAERDLQWGDQIFIAATGDNNYDSDCGWYGCQVGYMDDDKALQLASGNDDPDSFYLRQDPDESYGASCVEWGDKLVLAYTADTYETNSCGWYGCRVAELNDDASGLQFSHGGDDPASFVVRPPAGETASGCVSTQDEVVLAYSTQAYETSNCGWYGCRVVQYDGSDLVVAHGDDDPSGVYLRSWEQAFEDYEYEAPYQRDPRSWTLEDGKLIYSTGACFTYKGNGVFMLTDCDQVDSDWSLNSDNHLQWSSNPWGLEGGACYGYLGASDWGFDSCDDINTSFDEDNNEIHHDSNPWSYEGGACFDYLGGGEFGYINCDDF</sequence>
<reference evidence="2 3" key="1">
    <citation type="submission" date="2019-03" db="EMBL/GenBank/DDBJ databases">
        <title>Genomic Encyclopedia of Archaeal and Bacterial Type Strains, Phase II (KMG-II): from individual species to whole genera.</title>
        <authorList>
            <person name="Goeker M."/>
        </authorList>
    </citation>
    <scope>NUCLEOTIDE SEQUENCE [LARGE SCALE GENOMIC DNA]</scope>
    <source>
        <strain evidence="2 3">DSM 15388</strain>
    </source>
</reference>
<evidence type="ECO:0000313" key="2">
    <source>
        <dbReference type="EMBL" id="TCS42372.1"/>
    </source>
</evidence>
<dbReference type="RefSeq" id="WP_132700297.1">
    <property type="nucleotide sequence ID" value="NZ_SLZR01000003.1"/>
</dbReference>
<keyword evidence="3" id="KW-1185">Reference proteome</keyword>
<name>A0A4R3I801_9GAMM</name>
<protein>
    <submittedName>
        <fullName evidence="2">Uncharacterized protein</fullName>
    </submittedName>
</protein>